<keyword evidence="1" id="KW-1133">Transmembrane helix</keyword>
<accession>A0A0F9JPH1</accession>
<reference evidence="2" key="1">
    <citation type="journal article" date="2015" name="Nature">
        <title>Complex archaea that bridge the gap between prokaryotes and eukaryotes.</title>
        <authorList>
            <person name="Spang A."/>
            <person name="Saw J.H."/>
            <person name="Jorgensen S.L."/>
            <person name="Zaremba-Niedzwiedzka K."/>
            <person name="Martijn J."/>
            <person name="Lind A.E."/>
            <person name="van Eijk R."/>
            <person name="Schleper C."/>
            <person name="Guy L."/>
            <person name="Ettema T.J."/>
        </authorList>
    </citation>
    <scope>NUCLEOTIDE SEQUENCE</scope>
</reference>
<sequence length="72" mass="7660">MDPLTLGIGISMIGANVAVLGLVLRIAVNGKPRKAGNPHAMNPDDIRLGDMSLAYYKTECVDPIIRAIEGNK</sequence>
<keyword evidence="1" id="KW-0472">Membrane</keyword>
<protein>
    <submittedName>
        <fullName evidence="2">Uncharacterized protein</fullName>
    </submittedName>
</protein>
<comment type="caution">
    <text evidence="2">The sequence shown here is derived from an EMBL/GenBank/DDBJ whole genome shotgun (WGS) entry which is preliminary data.</text>
</comment>
<feature type="transmembrane region" description="Helical" evidence="1">
    <location>
        <begin position="6"/>
        <end position="28"/>
    </location>
</feature>
<name>A0A0F9JPH1_9ZZZZ</name>
<evidence type="ECO:0000313" key="2">
    <source>
        <dbReference type="EMBL" id="KKM64296.1"/>
    </source>
</evidence>
<dbReference type="AlphaFoldDB" id="A0A0F9JPH1"/>
<evidence type="ECO:0000256" key="1">
    <source>
        <dbReference type="SAM" id="Phobius"/>
    </source>
</evidence>
<proteinExistence type="predicted"/>
<dbReference type="EMBL" id="LAZR01010929">
    <property type="protein sequence ID" value="KKM64296.1"/>
    <property type="molecule type" value="Genomic_DNA"/>
</dbReference>
<organism evidence="2">
    <name type="scientific">marine sediment metagenome</name>
    <dbReference type="NCBI Taxonomy" id="412755"/>
    <lineage>
        <taxon>unclassified sequences</taxon>
        <taxon>metagenomes</taxon>
        <taxon>ecological metagenomes</taxon>
    </lineage>
</organism>
<keyword evidence="1" id="KW-0812">Transmembrane</keyword>
<gene>
    <name evidence="2" type="ORF">LCGC14_1502820</name>
</gene>